<dbReference type="EMBL" id="CP002859">
    <property type="protein sequence ID" value="AEI47126.1"/>
    <property type="molecule type" value="Genomic_DNA"/>
</dbReference>
<dbReference type="InterPro" id="IPR000792">
    <property type="entry name" value="Tscrpt_reg_LuxR_C"/>
</dbReference>
<keyword evidence="3" id="KW-0804">Transcription</keyword>
<dbReference type="PRINTS" id="PR00038">
    <property type="entry name" value="HTHLUXR"/>
</dbReference>
<keyword evidence="2" id="KW-0238">DNA-binding</keyword>
<dbReference type="PROSITE" id="PS50043">
    <property type="entry name" value="HTH_LUXR_2"/>
    <property type="match status" value="1"/>
</dbReference>
<feature type="domain" description="HTH luxR-type" evidence="5">
    <location>
        <begin position="20"/>
        <end position="85"/>
    </location>
</feature>
<reference evidence="6 7" key="2">
    <citation type="journal article" date="2012" name="Stand. Genomic Sci.">
        <title>Complete genome sequence of the aquatic bacterium Runella slithyformis type strain (LSU 4(T)).</title>
        <authorList>
            <person name="Copeland A."/>
            <person name="Zhang X."/>
            <person name="Misra M."/>
            <person name="Lapidus A."/>
            <person name="Nolan M."/>
            <person name="Lucas S."/>
            <person name="Deshpande S."/>
            <person name="Cheng J.F."/>
            <person name="Tapia R."/>
            <person name="Goodwin L.A."/>
            <person name="Pitluck S."/>
            <person name="Liolios K."/>
            <person name="Pagani I."/>
            <person name="Ivanova N."/>
            <person name="Mikhailova N."/>
            <person name="Pati A."/>
            <person name="Chen A."/>
            <person name="Palaniappan K."/>
            <person name="Land M."/>
            <person name="Hauser L."/>
            <person name="Pan C."/>
            <person name="Jeffries C.D."/>
            <person name="Detter J.C."/>
            <person name="Brambilla E.M."/>
            <person name="Rohde M."/>
            <person name="Djao O.D."/>
            <person name="Goker M."/>
            <person name="Sikorski J."/>
            <person name="Tindall B.J."/>
            <person name="Woyke T."/>
            <person name="Bristow J."/>
            <person name="Eisen J.A."/>
            <person name="Markowitz V."/>
            <person name="Hugenholtz P."/>
            <person name="Kyrpides N.C."/>
            <person name="Klenk H.P."/>
            <person name="Mavromatis K."/>
        </authorList>
    </citation>
    <scope>NUCLEOTIDE SEQUENCE [LARGE SCALE GENOMIC DNA]</scope>
    <source>
        <strain evidence="7">ATCC 29530 / DSM 19594 / LMG 11500 / NCIMB 11436 / LSU 4</strain>
    </source>
</reference>
<feature type="coiled-coil region" evidence="4">
    <location>
        <begin position="10"/>
        <end position="64"/>
    </location>
</feature>
<evidence type="ECO:0000256" key="4">
    <source>
        <dbReference type="SAM" id="Coils"/>
    </source>
</evidence>
<evidence type="ECO:0000313" key="6">
    <source>
        <dbReference type="EMBL" id="AEI47126.1"/>
    </source>
</evidence>
<evidence type="ECO:0000313" key="7">
    <source>
        <dbReference type="Proteomes" id="UP000000493"/>
    </source>
</evidence>
<keyword evidence="7" id="KW-1185">Reference proteome</keyword>
<organism evidence="6 7">
    <name type="scientific">Runella slithyformis (strain ATCC 29530 / DSM 19594 / LMG 11500 / NCIMB 11436 / LSU 4)</name>
    <dbReference type="NCBI Taxonomy" id="761193"/>
    <lineage>
        <taxon>Bacteria</taxon>
        <taxon>Pseudomonadati</taxon>
        <taxon>Bacteroidota</taxon>
        <taxon>Cytophagia</taxon>
        <taxon>Cytophagales</taxon>
        <taxon>Spirosomataceae</taxon>
        <taxon>Runella</taxon>
    </lineage>
</organism>
<dbReference type="SMART" id="SM00421">
    <property type="entry name" value="HTH_LUXR"/>
    <property type="match status" value="1"/>
</dbReference>
<dbReference type="PANTHER" id="PTHR44688:SF16">
    <property type="entry name" value="DNA-BINDING TRANSCRIPTIONAL ACTIVATOR DEVR_DOSR"/>
    <property type="match status" value="1"/>
</dbReference>
<keyword evidence="4" id="KW-0175">Coiled coil</keyword>
<dbReference type="Gene3D" id="1.10.10.10">
    <property type="entry name" value="Winged helix-like DNA-binding domain superfamily/Winged helix DNA-binding domain"/>
    <property type="match status" value="1"/>
</dbReference>
<evidence type="ECO:0000256" key="3">
    <source>
        <dbReference type="ARBA" id="ARBA00023163"/>
    </source>
</evidence>
<keyword evidence="1" id="KW-0805">Transcription regulation</keyword>
<evidence type="ECO:0000259" key="5">
    <source>
        <dbReference type="PROSITE" id="PS50043"/>
    </source>
</evidence>
<dbReference type="CDD" id="cd06170">
    <property type="entry name" value="LuxR_C_like"/>
    <property type="match status" value="1"/>
</dbReference>
<name>A0A7U4E449_RUNSL</name>
<reference evidence="7" key="1">
    <citation type="submission" date="2011-06" db="EMBL/GenBank/DDBJ databases">
        <title>The complete genome of chromosome of Runella slithyformis DSM 19594.</title>
        <authorList>
            <consortium name="US DOE Joint Genome Institute (JGI-PGF)"/>
            <person name="Lucas S."/>
            <person name="Han J."/>
            <person name="Lapidus A."/>
            <person name="Bruce D."/>
            <person name="Goodwin L."/>
            <person name="Pitluck S."/>
            <person name="Peters L."/>
            <person name="Kyrpides N."/>
            <person name="Mavromatis K."/>
            <person name="Ivanova N."/>
            <person name="Ovchinnikova G."/>
            <person name="Zhang X."/>
            <person name="Misra M."/>
            <person name="Detter J.C."/>
            <person name="Tapia R."/>
            <person name="Han C."/>
            <person name="Land M."/>
            <person name="Hauser L."/>
            <person name="Markowitz V."/>
            <person name="Cheng J.-F."/>
            <person name="Hugenholtz P."/>
            <person name="Woyke T."/>
            <person name="Wu D."/>
            <person name="Tindall B."/>
            <person name="Faehrich R."/>
            <person name="Brambilla E."/>
            <person name="Klenk H.-P."/>
            <person name="Eisen J.A."/>
        </authorList>
    </citation>
    <scope>NUCLEOTIDE SEQUENCE [LARGE SCALE GENOMIC DNA]</scope>
    <source>
        <strain evidence="7">ATCC 29530 / DSM 19594 / LMG 11500 / NCIMB 11436 / LSU 4</strain>
    </source>
</reference>
<protein>
    <submittedName>
        <fullName evidence="6">Regulatory protein LuxR</fullName>
    </submittedName>
</protein>
<accession>A0A7U4E449</accession>
<dbReference type="PANTHER" id="PTHR44688">
    <property type="entry name" value="DNA-BINDING TRANSCRIPTIONAL ACTIVATOR DEVR_DOSR"/>
    <property type="match status" value="1"/>
</dbReference>
<gene>
    <name evidence="6" type="ordered locus">Runsl_0683</name>
</gene>
<dbReference type="Pfam" id="PF00196">
    <property type="entry name" value="GerE"/>
    <property type="match status" value="1"/>
</dbReference>
<sequence>MTAKQNSDYLEKLNRLDQSLLRENVELTRQELKVLYWAIEGKTNEEIAEELDRHLCTIKTHKNNLIAKLNLKGRIEFQKYVLKMMKSHTLGGEKSI</sequence>
<evidence type="ECO:0000256" key="1">
    <source>
        <dbReference type="ARBA" id="ARBA00023015"/>
    </source>
</evidence>
<dbReference type="InterPro" id="IPR036388">
    <property type="entry name" value="WH-like_DNA-bd_sf"/>
</dbReference>
<dbReference type="PROSITE" id="PS00622">
    <property type="entry name" value="HTH_LUXR_1"/>
    <property type="match status" value="1"/>
</dbReference>
<dbReference type="Proteomes" id="UP000000493">
    <property type="component" value="Chromosome"/>
</dbReference>
<dbReference type="GO" id="GO:0003677">
    <property type="term" value="F:DNA binding"/>
    <property type="evidence" value="ECO:0007669"/>
    <property type="project" value="UniProtKB-KW"/>
</dbReference>
<dbReference type="AlphaFoldDB" id="A0A7U4E449"/>
<evidence type="ECO:0000256" key="2">
    <source>
        <dbReference type="ARBA" id="ARBA00023125"/>
    </source>
</evidence>
<dbReference type="GO" id="GO:0006355">
    <property type="term" value="P:regulation of DNA-templated transcription"/>
    <property type="evidence" value="ECO:0007669"/>
    <property type="project" value="InterPro"/>
</dbReference>
<proteinExistence type="predicted"/>
<dbReference type="KEGG" id="rsi:Runsl_0683"/>
<dbReference type="SUPFAM" id="SSF46894">
    <property type="entry name" value="C-terminal effector domain of the bipartite response regulators"/>
    <property type="match status" value="1"/>
</dbReference>
<dbReference type="InterPro" id="IPR016032">
    <property type="entry name" value="Sig_transdc_resp-reg_C-effctor"/>
</dbReference>
<dbReference type="RefSeq" id="WP_013926449.1">
    <property type="nucleotide sequence ID" value="NC_015703.1"/>
</dbReference>